<dbReference type="Pfam" id="PF00034">
    <property type="entry name" value="Cytochrom_C"/>
    <property type="match status" value="1"/>
</dbReference>
<evidence type="ECO:0000259" key="8">
    <source>
        <dbReference type="PROSITE" id="PS51007"/>
    </source>
</evidence>
<evidence type="ECO:0000256" key="7">
    <source>
        <dbReference type="SAM" id="SignalP"/>
    </source>
</evidence>
<dbReference type="Gene3D" id="1.10.760.10">
    <property type="entry name" value="Cytochrome c-like domain"/>
    <property type="match status" value="1"/>
</dbReference>
<evidence type="ECO:0000256" key="6">
    <source>
        <dbReference type="PROSITE-ProRule" id="PRU00433"/>
    </source>
</evidence>
<dbReference type="PANTHER" id="PTHR33751">
    <property type="entry name" value="CBB3-TYPE CYTOCHROME C OXIDASE SUBUNIT FIXP"/>
    <property type="match status" value="1"/>
</dbReference>
<protein>
    <submittedName>
        <fullName evidence="9">Cytochrome C</fullName>
    </submittedName>
</protein>
<dbReference type="AlphaFoldDB" id="A0A2G8T6R2"/>
<dbReference type="GO" id="GO:0020037">
    <property type="term" value="F:heme binding"/>
    <property type="evidence" value="ECO:0007669"/>
    <property type="project" value="InterPro"/>
</dbReference>
<organism evidence="9 10">
    <name type="scientific">Massilia psychrophila</name>
    <dbReference type="NCBI Taxonomy" id="1603353"/>
    <lineage>
        <taxon>Bacteria</taxon>
        <taxon>Pseudomonadati</taxon>
        <taxon>Pseudomonadota</taxon>
        <taxon>Betaproteobacteria</taxon>
        <taxon>Burkholderiales</taxon>
        <taxon>Oxalobacteraceae</taxon>
        <taxon>Telluria group</taxon>
        <taxon>Massilia</taxon>
    </lineage>
</organism>
<dbReference type="RefSeq" id="WP_099914221.1">
    <property type="nucleotide sequence ID" value="NZ_BMHS01000001.1"/>
</dbReference>
<evidence type="ECO:0000256" key="4">
    <source>
        <dbReference type="ARBA" id="ARBA00022982"/>
    </source>
</evidence>
<evidence type="ECO:0000256" key="1">
    <source>
        <dbReference type="ARBA" id="ARBA00022448"/>
    </source>
</evidence>
<name>A0A2G8T6R2_9BURK</name>
<feature type="domain" description="Cytochrome c" evidence="8">
    <location>
        <begin position="21"/>
        <end position="106"/>
    </location>
</feature>
<evidence type="ECO:0000256" key="2">
    <source>
        <dbReference type="ARBA" id="ARBA00022617"/>
    </source>
</evidence>
<dbReference type="SUPFAM" id="SSF46626">
    <property type="entry name" value="Cytochrome c"/>
    <property type="match status" value="1"/>
</dbReference>
<dbReference type="InterPro" id="IPR009056">
    <property type="entry name" value="Cyt_c-like_dom"/>
</dbReference>
<reference evidence="9 10" key="1">
    <citation type="submission" date="2017-10" db="EMBL/GenBank/DDBJ databases">
        <title>Massilia psychrophilum sp. nov., a novel purple-pigmented bacterium isolated from Tianshan glacier, Xinjiang Municipality, China.</title>
        <authorList>
            <person name="Wang H."/>
        </authorList>
    </citation>
    <scope>NUCLEOTIDE SEQUENCE [LARGE SCALE GENOMIC DNA]</scope>
    <source>
        <strain evidence="9 10">JCM 30813</strain>
    </source>
</reference>
<keyword evidence="2 6" id="KW-0349">Heme</keyword>
<gene>
    <name evidence="9" type="ORF">CR103_01540</name>
</gene>
<evidence type="ECO:0000256" key="3">
    <source>
        <dbReference type="ARBA" id="ARBA00022723"/>
    </source>
</evidence>
<keyword evidence="5 6" id="KW-0408">Iron</keyword>
<keyword evidence="10" id="KW-1185">Reference proteome</keyword>
<evidence type="ECO:0000313" key="9">
    <source>
        <dbReference type="EMBL" id="PIL41736.1"/>
    </source>
</evidence>
<proteinExistence type="predicted"/>
<feature type="signal peptide" evidence="7">
    <location>
        <begin position="1"/>
        <end position="19"/>
    </location>
</feature>
<dbReference type="InterPro" id="IPR036909">
    <property type="entry name" value="Cyt_c-like_dom_sf"/>
</dbReference>
<evidence type="ECO:0000256" key="5">
    <source>
        <dbReference type="ARBA" id="ARBA00023004"/>
    </source>
</evidence>
<evidence type="ECO:0000313" key="10">
    <source>
        <dbReference type="Proteomes" id="UP000228593"/>
    </source>
</evidence>
<comment type="caution">
    <text evidence="9">The sequence shown here is derived from an EMBL/GenBank/DDBJ whole genome shotgun (WGS) entry which is preliminary data.</text>
</comment>
<keyword evidence="7" id="KW-0732">Signal</keyword>
<dbReference type="InterPro" id="IPR050597">
    <property type="entry name" value="Cytochrome_c_Oxidase_Subunit"/>
</dbReference>
<feature type="chain" id="PRO_5013775675" evidence="7">
    <location>
        <begin position="20"/>
        <end position="114"/>
    </location>
</feature>
<accession>A0A2G8T6R2</accession>
<sequence length="114" mass="11879">MKKLITLLACGVVSINAFAAGSIASGEALAKKYSCAACHGADYNKPIDPSYPKLAGQYADYLAHALVAYKRGDGPYGRNNAIMGGQVKPLSDKDIVDIAAYLGSLPAGMTVGRR</sequence>
<dbReference type="GO" id="GO:0009055">
    <property type="term" value="F:electron transfer activity"/>
    <property type="evidence" value="ECO:0007669"/>
    <property type="project" value="InterPro"/>
</dbReference>
<dbReference type="PROSITE" id="PS51007">
    <property type="entry name" value="CYTC"/>
    <property type="match status" value="1"/>
</dbReference>
<dbReference type="OrthoDB" id="8777614at2"/>
<dbReference type="Proteomes" id="UP000228593">
    <property type="component" value="Unassembled WGS sequence"/>
</dbReference>
<dbReference type="PANTHER" id="PTHR33751:SF9">
    <property type="entry name" value="CYTOCHROME C4"/>
    <property type="match status" value="1"/>
</dbReference>
<keyword evidence="4" id="KW-0249">Electron transport</keyword>
<keyword evidence="1" id="KW-0813">Transport</keyword>
<keyword evidence="3 6" id="KW-0479">Metal-binding</keyword>
<dbReference type="GO" id="GO:0046872">
    <property type="term" value="F:metal ion binding"/>
    <property type="evidence" value="ECO:0007669"/>
    <property type="project" value="UniProtKB-KW"/>
</dbReference>
<dbReference type="EMBL" id="PDOB01000001">
    <property type="protein sequence ID" value="PIL41736.1"/>
    <property type="molecule type" value="Genomic_DNA"/>
</dbReference>